<evidence type="ECO:0000313" key="4">
    <source>
        <dbReference type="EMBL" id="GFE64150.1"/>
    </source>
</evidence>
<dbReference type="RefSeq" id="WP_159805018.1">
    <property type="nucleotide sequence ID" value="NZ_BLJE01000001.1"/>
</dbReference>
<keyword evidence="1" id="KW-0812">Transmembrane</keyword>
<accession>A0A6N6JE89</accession>
<dbReference type="InterPro" id="IPR006946">
    <property type="entry name" value="DGR2-like_dom"/>
</dbReference>
<proteinExistence type="predicted"/>
<evidence type="ECO:0000313" key="5">
    <source>
        <dbReference type="Proteomes" id="UP000436822"/>
    </source>
</evidence>
<dbReference type="EMBL" id="BLJE01000001">
    <property type="protein sequence ID" value="GFE64150.1"/>
    <property type="molecule type" value="Genomic_DNA"/>
</dbReference>
<keyword evidence="5" id="KW-1185">Reference proteome</keyword>
<dbReference type="Proteomes" id="UP000436822">
    <property type="component" value="Unassembled WGS sequence"/>
</dbReference>
<dbReference type="NCBIfam" id="TIGR04362">
    <property type="entry name" value="choice_anch_C"/>
    <property type="match status" value="1"/>
</dbReference>
<keyword evidence="1" id="KW-1133">Transmembrane helix</keyword>
<protein>
    <recommendedName>
        <fullName evidence="3">DUF642 domain-containing protein</fullName>
    </recommendedName>
</protein>
<organism evidence="4 5">
    <name type="scientific">Litoreibacter roseus</name>
    <dbReference type="NCBI Taxonomy" id="2601869"/>
    <lineage>
        <taxon>Bacteria</taxon>
        <taxon>Pseudomonadati</taxon>
        <taxon>Pseudomonadota</taxon>
        <taxon>Alphaproteobacteria</taxon>
        <taxon>Rhodobacterales</taxon>
        <taxon>Roseobacteraceae</taxon>
        <taxon>Litoreibacter</taxon>
    </lineage>
</organism>
<gene>
    <name evidence="4" type="ORF">KIN_12240</name>
</gene>
<feature type="transmembrane region" description="Helical" evidence="1">
    <location>
        <begin position="182"/>
        <end position="201"/>
    </location>
</feature>
<feature type="chain" id="PRO_5026973987" description="DUF642 domain-containing protein" evidence="2">
    <location>
        <begin position="19"/>
        <end position="206"/>
    </location>
</feature>
<dbReference type="Pfam" id="PF04862">
    <property type="entry name" value="DUF642"/>
    <property type="match status" value="1"/>
</dbReference>
<evidence type="ECO:0000256" key="2">
    <source>
        <dbReference type="SAM" id="SignalP"/>
    </source>
</evidence>
<evidence type="ECO:0000256" key="1">
    <source>
        <dbReference type="SAM" id="Phobius"/>
    </source>
</evidence>
<keyword evidence="2" id="KW-0732">Signal</keyword>
<sequence>MKYVIAAALMCVAGSAGAATIANGDFDQPGTFNGGFQTLGAGSTGLSGWTIGGSGIDLINTYWTPQADDYSIDLNAGNAGTISQTITDMIVGTAYDLTFWMSGNPAGGPAEKQIDVSVGFSGETFTYDVTGNSRSNMNWEEMTFSFVADSTEALLVFSSGISGAFGGALDSIAISETGVSPIPVPASLPLLAGGLALLGLARRRKA</sequence>
<dbReference type="InterPro" id="IPR027576">
    <property type="entry name" value="Choice_anch_C_dom"/>
</dbReference>
<comment type="caution">
    <text evidence="4">The sequence shown here is derived from an EMBL/GenBank/DDBJ whole genome shotgun (WGS) entry which is preliminary data.</text>
</comment>
<dbReference type="OrthoDB" id="7874461at2"/>
<dbReference type="SUPFAM" id="SSF49785">
    <property type="entry name" value="Galactose-binding domain-like"/>
    <property type="match status" value="1"/>
</dbReference>
<reference evidence="4 5" key="1">
    <citation type="submission" date="2019-12" db="EMBL/GenBank/DDBJ databases">
        <title>Litoreibacter badius sp. nov., a novel bacteriochlorophyll a-containing bacterium in the genus Litoreibacter.</title>
        <authorList>
            <person name="Kanamuro M."/>
            <person name="Takabe Y."/>
            <person name="Mori K."/>
            <person name="Takaichi S."/>
            <person name="Hanada S."/>
        </authorList>
    </citation>
    <scope>NUCLEOTIDE SEQUENCE [LARGE SCALE GENOMIC DNA]</scope>
    <source>
        <strain evidence="4 5">K6</strain>
    </source>
</reference>
<keyword evidence="1" id="KW-0472">Membrane</keyword>
<evidence type="ECO:0000259" key="3">
    <source>
        <dbReference type="Pfam" id="PF04862"/>
    </source>
</evidence>
<dbReference type="AlphaFoldDB" id="A0A6N6JE89"/>
<feature type="signal peptide" evidence="2">
    <location>
        <begin position="1"/>
        <end position="18"/>
    </location>
</feature>
<name>A0A6N6JE89_9RHOB</name>
<feature type="domain" description="DUF642" evidence="3">
    <location>
        <begin position="21"/>
        <end position="174"/>
    </location>
</feature>
<dbReference type="InterPro" id="IPR008979">
    <property type="entry name" value="Galactose-bd-like_sf"/>
</dbReference>
<dbReference type="Gene3D" id="2.60.120.260">
    <property type="entry name" value="Galactose-binding domain-like"/>
    <property type="match status" value="1"/>
</dbReference>